<feature type="transmembrane region" description="Helical" evidence="3">
    <location>
        <begin position="120"/>
        <end position="141"/>
    </location>
</feature>
<organism evidence="4 5">
    <name type="scientific">Clonostachys solani</name>
    <dbReference type="NCBI Taxonomy" id="160281"/>
    <lineage>
        <taxon>Eukaryota</taxon>
        <taxon>Fungi</taxon>
        <taxon>Dikarya</taxon>
        <taxon>Ascomycota</taxon>
        <taxon>Pezizomycotina</taxon>
        <taxon>Sordariomycetes</taxon>
        <taxon>Hypocreomycetidae</taxon>
        <taxon>Hypocreales</taxon>
        <taxon>Bionectriaceae</taxon>
        <taxon>Clonostachys</taxon>
    </lineage>
</organism>
<evidence type="ECO:0000313" key="5">
    <source>
        <dbReference type="Proteomes" id="UP000775872"/>
    </source>
</evidence>
<comment type="similarity">
    <text evidence="2">Belongs to the major facilitator superfamily. Monocarboxylate porter (TC 2.A.1.13) family.</text>
</comment>
<dbReference type="AlphaFoldDB" id="A0A9N9WBD2"/>
<evidence type="ECO:0008006" key="6">
    <source>
        <dbReference type="Google" id="ProtNLM"/>
    </source>
</evidence>
<dbReference type="Gene3D" id="1.20.1250.20">
    <property type="entry name" value="MFS general substrate transporter like domains"/>
    <property type="match status" value="2"/>
</dbReference>
<dbReference type="PANTHER" id="PTHR11360:SF287">
    <property type="entry name" value="MFS MONOCARBOXYLATE TRANSPORTER"/>
    <property type="match status" value="1"/>
</dbReference>
<dbReference type="PANTHER" id="PTHR11360">
    <property type="entry name" value="MONOCARBOXYLATE TRANSPORTER"/>
    <property type="match status" value="1"/>
</dbReference>
<evidence type="ECO:0000313" key="4">
    <source>
        <dbReference type="EMBL" id="CAH0045843.1"/>
    </source>
</evidence>
<name>A0A9N9WBD2_9HYPO</name>
<dbReference type="GO" id="GO:0016020">
    <property type="term" value="C:membrane"/>
    <property type="evidence" value="ECO:0007669"/>
    <property type="project" value="UniProtKB-SubCell"/>
</dbReference>
<feature type="transmembrane region" description="Helical" evidence="3">
    <location>
        <begin position="71"/>
        <end position="88"/>
    </location>
</feature>
<reference evidence="5" key="1">
    <citation type="submission" date="2019-06" db="EMBL/GenBank/DDBJ databases">
        <authorList>
            <person name="Broberg M."/>
        </authorList>
    </citation>
    <scope>NUCLEOTIDE SEQUENCE [LARGE SCALE GENOMIC DNA]</scope>
</reference>
<dbReference type="InterPro" id="IPR036259">
    <property type="entry name" value="MFS_trans_sf"/>
</dbReference>
<evidence type="ECO:0000256" key="1">
    <source>
        <dbReference type="ARBA" id="ARBA00004141"/>
    </source>
</evidence>
<proteinExistence type="inferred from homology"/>
<feature type="transmembrane region" description="Helical" evidence="3">
    <location>
        <begin position="209"/>
        <end position="229"/>
    </location>
</feature>
<feature type="transmembrane region" description="Helical" evidence="3">
    <location>
        <begin position="153"/>
        <end position="171"/>
    </location>
</feature>
<gene>
    <name evidence="4" type="ORF">CSOL1703_00012474</name>
</gene>
<dbReference type="InterPro" id="IPR011701">
    <property type="entry name" value="MFS"/>
</dbReference>
<feature type="transmembrane region" description="Helical" evidence="3">
    <location>
        <begin position="465"/>
        <end position="486"/>
    </location>
</feature>
<comment type="caution">
    <text evidence="4">The sequence shown here is derived from an EMBL/GenBank/DDBJ whole genome shotgun (WGS) entry which is preliminary data.</text>
</comment>
<dbReference type="Proteomes" id="UP000775872">
    <property type="component" value="Unassembled WGS sequence"/>
</dbReference>
<feature type="transmembrane region" description="Helical" evidence="3">
    <location>
        <begin position="241"/>
        <end position="260"/>
    </location>
</feature>
<keyword evidence="3" id="KW-0812">Transmembrane</keyword>
<dbReference type="EMBL" id="CABFOC020000013">
    <property type="protein sequence ID" value="CAH0045843.1"/>
    <property type="molecule type" value="Genomic_DNA"/>
</dbReference>
<keyword evidence="3" id="KW-0472">Membrane</keyword>
<feature type="transmembrane region" description="Helical" evidence="3">
    <location>
        <begin position="376"/>
        <end position="397"/>
    </location>
</feature>
<feature type="transmembrane region" description="Helical" evidence="3">
    <location>
        <begin position="177"/>
        <end position="197"/>
    </location>
</feature>
<keyword evidence="3" id="KW-1133">Transmembrane helix</keyword>
<accession>A0A9N9WBD2</accession>
<evidence type="ECO:0000256" key="3">
    <source>
        <dbReference type="SAM" id="Phobius"/>
    </source>
</evidence>
<comment type="subcellular location">
    <subcellularLocation>
        <location evidence="1">Membrane</location>
        <topology evidence="1">Multi-pass membrane protein</topology>
    </subcellularLocation>
</comment>
<feature type="transmembrane region" description="Helical" evidence="3">
    <location>
        <begin position="285"/>
        <end position="306"/>
    </location>
</feature>
<sequence length="495" mass="53699">MATTTVLELSELSERYNAPVRTTSKTSHAGYNTSPIGSGYATPPPQIEAATIVLTGQPEFSLPPTDRGKSAWMFLVASFLIEAVVWGNESIFRCFRFPFSFGLFQDYYQTHEPFAGSSGIATIGTCAIGVSYMGFPIVVLLQRLYPRATRYGPIAGLLVMSLSLVASSFATTVPQLIVTQGIFYAIAACTCYCPCMLYLDEWFVSRRGLAFGIVWSGTGTGGFLIPLLLEFLLGKYGFRTALRIWAVTLLIVTMPLIYFVRPRLPISSSTHAKPYKLTFLLDKTFLFYQFASMAESIGFFLPAVYLPTYARSFLGAGHFLAALTVMLINVSAVIGMIVMGSLTDKFRISTCLMISTFGATLATFLLWGLASNLATLYAFCILYGLFASSYVSIWPAMTRDIISSALSVDESAAGENRAASYDPIMILGVMTAGRGLSNVVSGPLSEALIKNLSWKDEAASAWGSGYGPLIVFTGVTAVLGGATVVCKRLGWMDRY</sequence>
<keyword evidence="5" id="KW-1185">Reference proteome</keyword>
<protein>
    <recommendedName>
        <fullName evidence="6">Major facilitator superfamily (MFS) profile domain-containing protein</fullName>
    </recommendedName>
</protein>
<evidence type="ECO:0000256" key="2">
    <source>
        <dbReference type="ARBA" id="ARBA00006727"/>
    </source>
</evidence>
<dbReference type="InterPro" id="IPR050327">
    <property type="entry name" value="Proton-linked_MCT"/>
</dbReference>
<dbReference type="OrthoDB" id="2213137at2759"/>
<dbReference type="Pfam" id="PF07690">
    <property type="entry name" value="MFS_1"/>
    <property type="match status" value="1"/>
</dbReference>
<dbReference type="SUPFAM" id="SSF103473">
    <property type="entry name" value="MFS general substrate transporter"/>
    <property type="match status" value="1"/>
</dbReference>
<dbReference type="GO" id="GO:0022857">
    <property type="term" value="F:transmembrane transporter activity"/>
    <property type="evidence" value="ECO:0007669"/>
    <property type="project" value="InterPro"/>
</dbReference>
<feature type="transmembrane region" description="Helical" evidence="3">
    <location>
        <begin position="351"/>
        <end position="370"/>
    </location>
</feature>
<feature type="transmembrane region" description="Helical" evidence="3">
    <location>
        <begin position="318"/>
        <end position="339"/>
    </location>
</feature>
<reference evidence="4 5" key="2">
    <citation type="submission" date="2021-10" db="EMBL/GenBank/DDBJ databases">
        <authorList>
            <person name="Piombo E."/>
        </authorList>
    </citation>
    <scope>NUCLEOTIDE SEQUENCE [LARGE SCALE GENOMIC DNA]</scope>
</reference>